<sequence length="266" mass="28950">MKWLKNVVGGMIIRKHRLLLALAVLLSGSITGCSSQQSVEPLTPSATDTISNTSPSIEQKTAGEISSGFPTTALAASIVIDSVNEEPSIRAEQQTDQGTLLMISNGREERGHLNVSSTLGQEGDQTFQSNYSVIYRQGEEDQVLLELPALLFVQPTDKKLPFEHVSFKDADVYILTPQYKTGHGVEGYVFAVDKDSGDAFPLEVVKNGRVHKTILYSEGELLPAVEDDTLIVHPPVGAGTPEEDAKDKHYTLDLTNKQLTERGSND</sequence>
<comment type="caution">
    <text evidence="2">The sequence shown here is derived from an EMBL/GenBank/DDBJ whole genome shotgun (WGS) entry which is preliminary data.</text>
</comment>
<accession>A0A848MAP1</accession>
<keyword evidence="3" id="KW-1185">Reference proteome</keyword>
<dbReference type="RefSeq" id="WP_169505932.1">
    <property type="nucleotide sequence ID" value="NZ_JABBPN010000015.1"/>
</dbReference>
<proteinExistence type="predicted"/>
<evidence type="ECO:0000313" key="2">
    <source>
        <dbReference type="EMBL" id="NMO97142.1"/>
    </source>
</evidence>
<keyword evidence="1" id="KW-0732">Signal</keyword>
<reference evidence="2 3" key="1">
    <citation type="submission" date="2020-04" db="EMBL/GenBank/DDBJ databases">
        <title>Paenibacillus algicola sp. nov., a novel marine bacterium producing alginate lyase.</title>
        <authorList>
            <person name="Huang H."/>
        </authorList>
    </citation>
    <scope>NUCLEOTIDE SEQUENCE [LARGE SCALE GENOMIC DNA]</scope>
    <source>
        <strain evidence="2 3">L7-75</strain>
    </source>
</reference>
<name>A0A848MAP1_PAELE</name>
<evidence type="ECO:0000256" key="1">
    <source>
        <dbReference type="SAM" id="SignalP"/>
    </source>
</evidence>
<dbReference type="AlphaFoldDB" id="A0A848MAP1"/>
<feature type="signal peptide" evidence="1">
    <location>
        <begin position="1"/>
        <end position="32"/>
    </location>
</feature>
<gene>
    <name evidence="2" type="ORF">HII30_15360</name>
</gene>
<dbReference type="Proteomes" id="UP000565468">
    <property type="component" value="Unassembled WGS sequence"/>
</dbReference>
<dbReference type="PROSITE" id="PS51257">
    <property type="entry name" value="PROKAR_LIPOPROTEIN"/>
    <property type="match status" value="1"/>
</dbReference>
<dbReference type="EMBL" id="JABBPN010000015">
    <property type="protein sequence ID" value="NMO97142.1"/>
    <property type="molecule type" value="Genomic_DNA"/>
</dbReference>
<organism evidence="2 3">
    <name type="scientific">Paenibacillus lemnae</name>
    <dbReference type="NCBI Taxonomy" id="1330551"/>
    <lineage>
        <taxon>Bacteria</taxon>
        <taxon>Bacillati</taxon>
        <taxon>Bacillota</taxon>
        <taxon>Bacilli</taxon>
        <taxon>Bacillales</taxon>
        <taxon>Paenibacillaceae</taxon>
        <taxon>Paenibacillus</taxon>
    </lineage>
</organism>
<evidence type="ECO:0008006" key="4">
    <source>
        <dbReference type="Google" id="ProtNLM"/>
    </source>
</evidence>
<protein>
    <recommendedName>
        <fullName evidence="4">Lipoprotein</fullName>
    </recommendedName>
</protein>
<evidence type="ECO:0000313" key="3">
    <source>
        <dbReference type="Proteomes" id="UP000565468"/>
    </source>
</evidence>
<feature type="chain" id="PRO_5038467726" description="Lipoprotein" evidence="1">
    <location>
        <begin position="33"/>
        <end position="266"/>
    </location>
</feature>